<dbReference type="EMBL" id="AP028127">
    <property type="protein sequence ID" value="BEH90556.1"/>
    <property type="molecule type" value="Genomic_DNA"/>
</dbReference>
<evidence type="ECO:0000259" key="1">
    <source>
        <dbReference type="Pfam" id="PF01248"/>
    </source>
</evidence>
<reference evidence="2" key="1">
    <citation type="journal article" date="2024" name="Int. J. Syst. Evol. Microbiol.">
        <title>Turicibacter faecis sp. nov., isolated from faeces of heart failure mouse model.</title>
        <authorList>
            <person name="Imamura Y."/>
            <person name="Motooka D."/>
            <person name="Nakajima Y."/>
            <person name="Ito S."/>
            <person name="Kitakaze M."/>
            <person name="Iida T."/>
            <person name="Nakamura S."/>
        </authorList>
    </citation>
    <scope>NUCLEOTIDE SEQUENCE</scope>
    <source>
        <strain evidence="2">TC023</strain>
    </source>
</reference>
<dbReference type="SUPFAM" id="SSF55315">
    <property type="entry name" value="L30e-like"/>
    <property type="match status" value="1"/>
</dbReference>
<proteinExistence type="predicted"/>
<dbReference type="InterPro" id="IPR029064">
    <property type="entry name" value="Ribosomal_eL30-like_sf"/>
</dbReference>
<dbReference type="RefSeq" id="WP_161832359.1">
    <property type="nucleotide sequence ID" value="NZ_AP028127.1"/>
</dbReference>
<name>A0ABN6Z9M5_9FIRM</name>
<evidence type="ECO:0000313" key="2">
    <source>
        <dbReference type="EMBL" id="BEH90556.1"/>
    </source>
</evidence>
<dbReference type="Gene3D" id="3.30.1330.30">
    <property type="match status" value="1"/>
</dbReference>
<evidence type="ECO:0000313" key="3">
    <source>
        <dbReference type="Proteomes" id="UP001432099"/>
    </source>
</evidence>
<dbReference type="Proteomes" id="UP001432099">
    <property type="component" value="Chromosome"/>
</dbReference>
<gene>
    <name evidence="2" type="ORF">T23_06580</name>
</gene>
<dbReference type="Pfam" id="PF01248">
    <property type="entry name" value="Ribosomal_L7Ae"/>
    <property type="match status" value="1"/>
</dbReference>
<protein>
    <submittedName>
        <fullName evidence="2">YlxQ family RNA-binding protein</fullName>
    </submittedName>
</protein>
<accession>A0ABN6Z9M5</accession>
<organism evidence="2 3">
    <name type="scientific">Turicibacter faecis</name>
    <dbReference type="NCBI Taxonomy" id="2963365"/>
    <lineage>
        <taxon>Bacteria</taxon>
        <taxon>Bacillati</taxon>
        <taxon>Bacillota</taxon>
        <taxon>Erysipelotrichia</taxon>
        <taxon>Erysipelotrichales</taxon>
        <taxon>Turicibacteraceae</taxon>
        <taxon>Turicibacter</taxon>
    </lineage>
</organism>
<keyword evidence="3" id="KW-1185">Reference proteome</keyword>
<dbReference type="InterPro" id="IPR004038">
    <property type="entry name" value="Ribosomal_eL8/eL30/eS12/Gad45"/>
</dbReference>
<feature type="domain" description="Ribosomal protein eL8/eL30/eS12/Gadd45" evidence="1">
    <location>
        <begin position="10"/>
        <end position="95"/>
    </location>
</feature>
<sequence length="111" mass="12317">MNNRQWLNFLGLAFSAGAVITGEQLVVGAIQSKKVHFVILAEDIGGNTFKKVTDKCKFYGIEWVQKGQSDELGHALGKDFRKVIGITDPNFSKALKNKIHAQMHTLNETTN</sequence>